<dbReference type="InterPro" id="IPR001034">
    <property type="entry name" value="DeoR_HTH"/>
</dbReference>
<dbReference type="GO" id="GO:0043200">
    <property type="term" value="P:response to amino acid"/>
    <property type="evidence" value="ECO:0007669"/>
    <property type="project" value="TreeGrafter"/>
</dbReference>
<dbReference type="Gene3D" id="3.30.70.920">
    <property type="match status" value="1"/>
</dbReference>
<evidence type="ECO:0000313" key="6">
    <source>
        <dbReference type="EMBL" id="QNO42203.1"/>
    </source>
</evidence>
<reference evidence="6" key="1">
    <citation type="submission" date="2020-06" db="EMBL/GenBank/DDBJ databases">
        <title>Unique genomic features of the anaerobic methanotrophic archaea.</title>
        <authorList>
            <person name="Chadwick G.L."/>
            <person name="Skennerton C.T."/>
            <person name="Laso-Perez R."/>
            <person name="Leu A.O."/>
            <person name="Speth D.R."/>
            <person name="Yu H."/>
            <person name="Morgan-Lang C."/>
            <person name="Hatzenpichler R."/>
            <person name="Goudeau D."/>
            <person name="Malmstrom R."/>
            <person name="Brazelton W.J."/>
            <person name="Woyke T."/>
            <person name="Hallam S.J."/>
            <person name="Tyson G.W."/>
            <person name="Wegener G."/>
            <person name="Boetius A."/>
            <person name="Orphan V."/>
        </authorList>
    </citation>
    <scope>NUCLEOTIDE SEQUENCE</scope>
</reference>
<dbReference type="PROSITE" id="PS51000">
    <property type="entry name" value="HTH_DEOR_2"/>
    <property type="match status" value="1"/>
</dbReference>
<protein>
    <submittedName>
        <fullName evidence="6">HTH-type transcriptional regulator Ptr2</fullName>
    </submittedName>
</protein>
<evidence type="ECO:0000256" key="3">
    <source>
        <dbReference type="ARBA" id="ARBA00023163"/>
    </source>
</evidence>
<accession>A0A7G9Y2G9</accession>
<dbReference type="Pfam" id="PF13412">
    <property type="entry name" value="HTH_24"/>
    <property type="match status" value="1"/>
</dbReference>
<dbReference type="EMBL" id="MT630800">
    <property type="protein sequence ID" value="QNO43239.1"/>
    <property type="molecule type" value="Genomic_DNA"/>
</dbReference>
<sequence length="145" mass="16123">MIDEKDLKILEILRENARIPLTDIAEKLGVSESMIRKRVKSLENEGVIKRYTVVVDPAKLGYNSVSFVGLDVEPTHFLDVAIKMTEFPEVKFVATSTGDHMIMTEIWLKDGRALGSFIAEKIGGLEGVQRVCPAVIMEKLKDSCG</sequence>
<dbReference type="InterPro" id="IPR019885">
    <property type="entry name" value="Tscrpt_reg_HTH_AsnC-type_CS"/>
</dbReference>
<evidence type="ECO:0000259" key="5">
    <source>
        <dbReference type="PROSITE" id="PS51000"/>
    </source>
</evidence>
<evidence type="ECO:0000313" key="8">
    <source>
        <dbReference type="EMBL" id="QNO45397.1"/>
    </source>
</evidence>
<dbReference type="GO" id="GO:0043565">
    <property type="term" value="F:sequence-specific DNA binding"/>
    <property type="evidence" value="ECO:0007669"/>
    <property type="project" value="InterPro"/>
</dbReference>
<dbReference type="GO" id="GO:0003700">
    <property type="term" value="F:DNA-binding transcription factor activity"/>
    <property type="evidence" value="ECO:0007669"/>
    <property type="project" value="InterPro"/>
</dbReference>
<evidence type="ECO:0000313" key="7">
    <source>
        <dbReference type="EMBL" id="QNO43239.1"/>
    </source>
</evidence>
<keyword evidence="3" id="KW-0804">Transcription</keyword>
<dbReference type="InterPro" id="IPR019888">
    <property type="entry name" value="Tscrpt_reg_AsnC-like"/>
</dbReference>
<dbReference type="InterPro" id="IPR019887">
    <property type="entry name" value="Tscrpt_reg_AsnC/Lrp_C"/>
</dbReference>
<keyword evidence="1" id="KW-0805">Transcription regulation</keyword>
<name>A0A7G9Y2G9_9EURY</name>
<proteinExistence type="predicted"/>
<evidence type="ECO:0000256" key="2">
    <source>
        <dbReference type="ARBA" id="ARBA00023125"/>
    </source>
</evidence>
<dbReference type="SUPFAM" id="SSF54909">
    <property type="entry name" value="Dimeric alpha+beta barrel"/>
    <property type="match status" value="1"/>
</dbReference>
<dbReference type="InterPro" id="IPR036390">
    <property type="entry name" value="WH_DNA-bd_sf"/>
</dbReference>
<evidence type="ECO:0000259" key="4">
    <source>
        <dbReference type="PROSITE" id="PS50956"/>
    </source>
</evidence>
<dbReference type="PANTHER" id="PTHR30154">
    <property type="entry name" value="LEUCINE-RESPONSIVE REGULATORY PROTEIN"/>
    <property type="match status" value="1"/>
</dbReference>
<gene>
    <name evidence="6" type="primary">ptr2</name>
    <name evidence="8" type="ORF">AAMIBBNB_00006</name>
    <name evidence="7" type="ORF">EOOENEJO_00017</name>
    <name evidence="9" type="ORF">JMABOEBK_00018</name>
    <name evidence="6" type="ORF">OONBJFFA_00018</name>
</gene>
<organism evidence="6">
    <name type="scientific">Candidatus Methanogaster sp. ANME-2c ERB4</name>
    <dbReference type="NCBI Taxonomy" id="2759911"/>
    <lineage>
        <taxon>Archaea</taxon>
        <taxon>Methanobacteriati</taxon>
        <taxon>Methanobacteriota</taxon>
        <taxon>Stenosarchaea group</taxon>
        <taxon>Methanomicrobia</taxon>
        <taxon>Methanosarcinales</taxon>
        <taxon>ANME-2 cluster</taxon>
        <taxon>Candidatus Methanogasteraceae</taxon>
        <taxon>Candidatus Methanogaster</taxon>
    </lineage>
</organism>
<dbReference type="EMBL" id="MT631107">
    <property type="protein sequence ID" value="QNO45397.1"/>
    <property type="molecule type" value="Genomic_DNA"/>
</dbReference>
<dbReference type="AlphaFoldDB" id="A0A7G9Y2G9"/>
<dbReference type="GO" id="GO:0005829">
    <property type="term" value="C:cytosol"/>
    <property type="evidence" value="ECO:0007669"/>
    <property type="project" value="TreeGrafter"/>
</dbReference>
<dbReference type="InterPro" id="IPR011008">
    <property type="entry name" value="Dimeric_a/b-barrel"/>
</dbReference>
<dbReference type="EMBL" id="MT630718">
    <property type="protein sequence ID" value="QNO42203.1"/>
    <property type="molecule type" value="Genomic_DNA"/>
</dbReference>
<dbReference type="PRINTS" id="PR00033">
    <property type="entry name" value="HTHASNC"/>
</dbReference>
<dbReference type="PROSITE" id="PS50956">
    <property type="entry name" value="HTH_ASNC_2"/>
    <property type="match status" value="1"/>
</dbReference>
<dbReference type="CDD" id="cd00090">
    <property type="entry name" value="HTH_ARSR"/>
    <property type="match status" value="1"/>
</dbReference>
<dbReference type="SUPFAM" id="SSF46785">
    <property type="entry name" value="Winged helix' DNA-binding domain"/>
    <property type="match status" value="1"/>
</dbReference>
<dbReference type="Pfam" id="PF01037">
    <property type="entry name" value="AsnC_trans_reg"/>
    <property type="match status" value="1"/>
</dbReference>
<dbReference type="EMBL" id="MT631136">
    <property type="protein sequence ID" value="QNO45621.1"/>
    <property type="molecule type" value="Genomic_DNA"/>
</dbReference>
<dbReference type="SMART" id="SM00344">
    <property type="entry name" value="HTH_ASNC"/>
    <property type="match status" value="1"/>
</dbReference>
<dbReference type="InterPro" id="IPR000485">
    <property type="entry name" value="AsnC-type_HTH_dom"/>
</dbReference>
<dbReference type="InterPro" id="IPR011991">
    <property type="entry name" value="ArsR-like_HTH"/>
</dbReference>
<dbReference type="InterPro" id="IPR036388">
    <property type="entry name" value="WH-like_DNA-bd_sf"/>
</dbReference>
<keyword evidence="2" id="KW-0238">DNA-binding</keyword>
<evidence type="ECO:0000313" key="9">
    <source>
        <dbReference type="EMBL" id="QNO45621.1"/>
    </source>
</evidence>
<feature type="domain" description="HTH asnC-type" evidence="4">
    <location>
        <begin position="2"/>
        <end position="63"/>
    </location>
</feature>
<dbReference type="PANTHER" id="PTHR30154:SF34">
    <property type="entry name" value="TRANSCRIPTIONAL REGULATOR AZLB"/>
    <property type="match status" value="1"/>
</dbReference>
<evidence type="ECO:0000256" key="1">
    <source>
        <dbReference type="ARBA" id="ARBA00023015"/>
    </source>
</evidence>
<feature type="domain" description="HTH deoR-type" evidence="5">
    <location>
        <begin position="2"/>
        <end position="57"/>
    </location>
</feature>
<dbReference type="Gene3D" id="1.10.10.10">
    <property type="entry name" value="Winged helix-like DNA-binding domain superfamily/Winged helix DNA-binding domain"/>
    <property type="match status" value="1"/>
</dbReference>
<dbReference type="PROSITE" id="PS00519">
    <property type="entry name" value="HTH_ASNC_1"/>
    <property type="match status" value="1"/>
</dbReference>